<sequence length="80" mass="8580">MSPPMQTLPGSERPSSTGGAGSLNDLHVDIVDTTNGNESSGGPHEIVGMSFLNVHIPGKIEDWSRDKKLLQICSKCRMCI</sequence>
<name>A0AAV0NHV8_9ROSI</name>
<protein>
    <submittedName>
        <fullName evidence="2">Uncharacterized protein</fullName>
    </submittedName>
</protein>
<organism evidence="2 3">
    <name type="scientific">Linum tenue</name>
    <dbReference type="NCBI Taxonomy" id="586396"/>
    <lineage>
        <taxon>Eukaryota</taxon>
        <taxon>Viridiplantae</taxon>
        <taxon>Streptophyta</taxon>
        <taxon>Embryophyta</taxon>
        <taxon>Tracheophyta</taxon>
        <taxon>Spermatophyta</taxon>
        <taxon>Magnoliopsida</taxon>
        <taxon>eudicotyledons</taxon>
        <taxon>Gunneridae</taxon>
        <taxon>Pentapetalae</taxon>
        <taxon>rosids</taxon>
        <taxon>fabids</taxon>
        <taxon>Malpighiales</taxon>
        <taxon>Linaceae</taxon>
        <taxon>Linum</taxon>
    </lineage>
</organism>
<dbReference type="Proteomes" id="UP001154282">
    <property type="component" value="Unassembled WGS sequence"/>
</dbReference>
<keyword evidence="3" id="KW-1185">Reference proteome</keyword>
<evidence type="ECO:0000313" key="2">
    <source>
        <dbReference type="EMBL" id="CAI0458219.1"/>
    </source>
</evidence>
<proteinExistence type="predicted"/>
<evidence type="ECO:0000256" key="1">
    <source>
        <dbReference type="SAM" id="MobiDB-lite"/>
    </source>
</evidence>
<dbReference type="AlphaFoldDB" id="A0AAV0NHV8"/>
<accession>A0AAV0NHV8</accession>
<dbReference type="EMBL" id="CAMGYJ010000008">
    <property type="protein sequence ID" value="CAI0458219.1"/>
    <property type="molecule type" value="Genomic_DNA"/>
</dbReference>
<reference evidence="2" key="1">
    <citation type="submission" date="2022-08" db="EMBL/GenBank/DDBJ databases">
        <authorList>
            <person name="Gutierrez-Valencia J."/>
        </authorList>
    </citation>
    <scope>NUCLEOTIDE SEQUENCE</scope>
</reference>
<gene>
    <name evidence="2" type="ORF">LITE_LOCUS33429</name>
</gene>
<feature type="compositionally biased region" description="Polar residues" evidence="1">
    <location>
        <begin position="1"/>
        <end position="17"/>
    </location>
</feature>
<comment type="caution">
    <text evidence="2">The sequence shown here is derived from an EMBL/GenBank/DDBJ whole genome shotgun (WGS) entry which is preliminary data.</text>
</comment>
<evidence type="ECO:0000313" key="3">
    <source>
        <dbReference type="Proteomes" id="UP001154282"/>
    </source>
</evidence>
<feature type="region of interest" description="Disordered" evidence="1">
    <location>
        <begin position="1"/>
        <end position="43"/>
    </location>
</feature>